<keyword evidence="4" id="KW-1185">Reference proteome</keyword>
<evidence type="ECO:0000256" key="2">
    <source>
        <dbReference type="SAM" id="Phobius"/>
    </source>
</evidence>
<accession>A0ABV5LNM4</accession>
<name>A0ABV5LNM4_9ACTN</name>
<dbReference type="Proteomes" id="UP001589748">
    <property type="component" value="Unassembled WGS sequence"/>
</dbReference>
<sequence>MATRRPTAPRAPRRTAPGAARPRPETRAGAAPPPRPAARASTRPSPASRGRSSASTSAAERRRTRGPRALVLTGLVVVLAVFLVPSGQTWLEQRSEIGRLEAQIQQQEKDLAAARAEEARWNDPAYVRTQARERLQYVLPGETAYRVPGSGQTDLTDPAEVAARSTSSAQAWYANIWTSLRIAGLDDAADAIQRTPEPTPTPTGG</sequence>
<organism evidence="3 4">
    <name type="scientific">Kineococcus gynurae</name>
    <dbReference type="NCBI Taxonomy" id="452979"/>
    <lineage>
        <taxon>Bacteria</taxon>
        <taxon>Bacillati</taxon>
        <taxon>Actinomycetota</taxon>
        <taxon>Actinomycetes</taxon>
        <taxon>Kineosporiales</taxon>
        <taxon>Kineosporiaceae</taxon>
        <taxon>Kineococcus</taxon>
    </lineage>
</organism>
<comment type="caution">
    <text evidence="3">The sequence shown here is derived from an EMBL/GenBank/DDBJ whole genome shotgun (WGS) entry which is preliminary data.</text>
</comment>
<evidence type="ECO:0000313" key="4">
    <source>
        <dbReference type="Proteomes" id="UP001589748"/>
    </source>
</evidence>
<keyword evidence="2" id="KW-1133">Transmembrane helix</keyword>
<keyword evidence="2" id="KW-0812">Transmembrane</keyword>
<reference evidence="3 4" key="1">
    <citation type="submission" date="2024-09" db="EMBL/GenBank/DDBJ databases">
        <authorList>
            <person name="Sun Q."/>
            <person name="Mori K."/>
        </authorList>
    </citation>
    <scope>NUCLEOTIDE SEQUENCE [LARGE SCALE GENOMIC DNA]</scope>
    <source>
        <strain evidence="3 4">TISTR 1856</strain>
    </source>
</reference>
<feature type="transmembrane region" description="Helical" evidence="2">
    <location>
        <begin position="69"/>
        <end position="91"/>
    </location>
</feature>
<evidence type="ECO:0000256" key="1">
    <source>
        <dbReference type="SAM" id="MobiDB-lite"/>
    </source>
</evidence>
<evidence type="ECO:0000313" key="3">
    <source>
        <dbReference type="EMBL" id="MFB9375699.1"/>
    </source>
</evidence>
<feature type="region of interest" description="Disordered" evidence="1">
    <location>
        <begin position="1"/>
        <end position="65"/>
    </location>
</feature>
<feature type="compositionally biased region" description="Low complexity" evidence="1">
    <location>
        <begin position="37"/>
        <end position="58"/>
    </location>
</feature>
<proteinExistence type="predicted"/>
<protein>
    <submittedName>
        <fullName evidence="3">Septum formation initiator family protein</fullName>
    </submittedName>
</protein>
<feature type="compositionally biased region" description="Low complexity" evidence="1">
    <location>
        <begin position="1"/>
        <end position="21"/>
    </location>
</feature>
<gene>
    <name evidence="3" type="ORF">ACFFVI_01840</name>
</gene>
<keyword evidence="2" id="KW-0472">Membrane</keyword>
<dbReference type="InterPro" id="IPR007060">
    <property type="entry name" value="FtsL/DivIC"/>
</dbReference>
<dbReference type="Pfam" id="PF04977">
    <property type="entry name" value="DivIC"/>
    <property type="match status" value="1"/>
</dbReference>
<dbReference type="EMBL" id="JBHMDM010000001">
    <property type="protein sequence ID" value="MFB9375699.1"/>
    <property type="molecule type" value="Genomic_DNA"/>
</dbReference>
<dbReference type="RefSeq" id="WP_380140065.1">
    <property type="nucleotide sequence ID" value="NZ_JBHLUI010000012.1"/>
</dbReference>